<dbReference type="AlphaFoldDB" id="W0FK16"/>
<keyword evidence="5 7" id="KW-1133">Transmembrane helix</keyword>
<dbReference type="EMBL" id="KC246824">
    <property type="protein sequence ID" value="AHF25218.1"/>
    <property type="molecule type" value="Genomic_DNA"/>
</dbReference>
<dbReference type="Gene3D" id="2.30.30.60">
    <property type="match status" value="1"/>
</dbReference>
<dbReference type="InterPro" id="IPR010920">
    <property type="entry name" value="LSM_dom_sf"/>
</dbReference>
<dbReference type="PANTHER" id="PTHR30221:SF1">
    <property type="entry name" value="SMALL-CONDUCTANCE MECHANOSENSITIVE CHANNEL"/>
    <property type="match status" value="1"/>
</dbReference>
<feature type="transmembrane region" description="Helical" evidence="7">
    <location>
        <begin position="383"/>
        <end position="403"/>
    </location>
</feature>
<dbReference type="GO" id="GO:0008381">
    <property type="term" value="F:mechanosensitive monoatomic ion channel activity"/>
    <property type="evidence" value="ECO:0007669"/>
    <property type="project" value="InterPro"/>
</dbReference>
<keyword evidence="4 7" id="KW-0812">Transmembrane</keyword>
<dbReference type="Pfam" id="PF21082">
    <property type="entry name" value="MS_channel_3rd"/>
    <property type="match status" value="1"/>
</dbReference>
<evidence type="ECO:0000256" key="3">
    <source>
        <dbReference type="ARBA" id="ARBA00022475"/>
    </source>
</evidence>
<organism evidence="10">
    <name type="scientific">uncultured bacterium Contig196</name>
    <dbReference type="NCBI Taxonomy" id="1393527"/>
    <lineage>
        <taxon>Bacteria</taxon>
        <taxon>environmental samples</taxon>
    </lineage>
</organism>
<feature type="domain" description="Mechanosensitive ion channel MscS" evidence="8">
    <location>
        <begin position="621"/>
        <end position="687"/>
    </location>
</feature>
<dbReference type="InterPro" id="IPR049278">
    <property type="entry name" value="MS_channel_C"/>
</dbReference>
<dbReference type="SUPFAM" id="SSF82861">
    <property type="entry name" value="Mechanosensitive channel protein MscS (YggB), transmembrane region"/>
    <property type="match status" value="1"/>
</dbReference>
<evidence type="ECO:0000256" key="7">
    <source>
        <dbReference type="SAM" id="Phobius"/>
    </source>
</evidence>
<comment type="subcellular location">
    <subcellularLocation>
        <location evidence="1">Cell membrane</location>
        <topology evidence="1">Multi-pass membrane protein</topology>
    </subcellularLocation>
</comment>
<dbReference type="InterPro" id="IPR011066">
    <property type="entry name" value="MscS_channel_C_sf"/>
</dbReference>
<accession>W0FK16</accession>
<reference evidence="10" key="1">
    <citation type="journal article" date="2013" name="PLoS ONE">
        <title>Metagenomic insights into the carbohydrate-active enzymes carried by the microorganisms adhering to solid digesta in the rumen of cows.</title>
        <authorList>
            <person name="Wang L."/>
            <person name="Hatem A."/>
            <person name="Catalyurek U.V."/>
            <person name="Morrison M."/>
            <person name="Yu Z."/>
        </authorList>
    </citation>
    <scope>NUCLEOTIDE SEQUENCE</scope>
</reference>
<dbReference type="InterPro" id="IPR045275">
    <property type="entry name" value="MscS_archaea/bacteria_type"/>
</dbReference>
<dbReference type="Gene3D" id="1.10.287.1260">
    <property type="match status" value="1"/>
</dbReference>
<feature type="transmembrane region" description="Helical" evidence="7">
    <location>
        <begin position="443"/>
        <end position="463"/>
    </location>
</feature>
<dbReference type="Pfam" id="PF00924">
    <property type="entry name" value="MS_channel_2nd"/>
    <property type="match status" value="1"/>
</dbReference>
<feature type="transmembrane region" description="Helical" evidence="7">
    <location>
        <begin position="580"/>
        <end position="597"/>
    </location>
</feature>
<evidence type="ECO:0000256" key="2">
    <source>
        <dbReference type="ARBA" id="ARBA00008017"/>
    </source>
</evidence>
<dbReference type="InterPro" id="IPR011014">
    <property type="entry name" value="MscS_channel_TM-2"/>
</dbReference>
<sequence length="788" mass="91474">MNYFVNLQPKPSDMKRFITVILILLSTLQIHAVLKEKDLANTLTILRTELTSYYRELTAQQDRRQEMENRIGKQLRSVMLQSNQNALMLYSQQQDYIFDLTYACHEATELYHQFQQQQAPFKMFLNKTNVDVARYDSLIISLNEMPQQILNEKSKKDREACLILATAIRNLLYENGEQLGEFIAYHDATESRLRELNDYAQKRYNDIQTSIFKNGNDSYISTLINFSREWRRMTRIVSKKYNPNQQRGSQWDSVFIFGLFISIIVYAIIATLLNQVFFRWLLPKRFQTEEFKKKRRCIIMATTTITFAVIMGVMMATTDQNFFIMASNLLVEYAWLLGVILISLLLRVNGDQINSAFRIYTPLLAIGFIVFAIRIILTPNELVNIIFPPILLICTIWQWIMIGRHNKNIPRSDMFYTYISLGVFIFSTVMSWAGYTLMAVQVLIWWIMQLTCILTITCIRLYLKQYGERHGLDQKPVTQTWFYRLLYQVLLPVTSVASVMLSIYWAADVFNLSDLCWKAFNYKFVDMENLKLSLISMAIVVCLWFFFSYVSKTSLDFLRMHFKHADASTAESRSVMGRNVIQVLVWGAWFIISLTIMDVSSTWIVVISGGLSTGIGFAMKDIIENIYYGITLMAGRIKVGDWIEVDGTMGRVTSINYTSTIVNSLYGEVITFQNSQLFTKNYKNLTRNHGYVLALVPFGVAYGSNVKKVQDVVEKAVTNLHHQWVDNRKAIKVVFTEFADSSVNMKLIVWVDAVKRIYVVSDIMSCIYQTLRDNGIEIPFPQRDIHMK</sequence>
<evidence type="ECO:0000256" key="6">
    <source>
        <dbReference type="ARBA" id="ARBA00023136"/>
    </source>
</evidence>
<protein>
    <submittedName>
        <fullName evidence="10">Mechanosensitive ion channel family protein</fullName>
    </submittedName>
</protein>
<feature type="transmembrane region" description="Helical" evidence="7">
    <location>
        <begin position="357"/>
        <end position="377"/>
    </location>
</feature>
<feature type="domain" description="Mechanosensitive ion channel MscS C-terminal" evidence="9">
    <location>
        <begin position="696"/>
        <end position="778"/>
    </location>
</feature>
<keyword evidence="3" id="KW-1003">Cell membrane</keyword>
<feature type="transmembrane region" description="Helical" evidence="7">
    <location>
        <begin position="254"/>
        <end position="277"/>
    </location>
</feature>
<evidence type="ECO:0000256" key="4">
    <source>
        <dbReference type="ARBA" id="ARBA00022692"/>
    </source>
</evidence>
<evidence type="ECO:0000259" key="8">
    <source>
        <dbReference type="Pfam" id="PF00924"/>
    </source>
</evidence>
<comment type="similarity">
    <text evidence="2">Belongs to the MscS (TC 1.A.23) family.</text>
</comment>
<evidence type="ECO:0000256" key="5">
    <source>
        <dbReference type="ARBA" id="ARBA00022989"/>
    </source>
</evidence>
<feature type="transmembrane region" description="Helical" evidence="7">
    <location>
        <begin position="532"/>
        <end position="550"/>
    </location>
</feature>
<name>W0FK16_9BACT</name>
<evidence type="ECO:0000256" key="1">
    <source>
        <dbReference type="ARBA" id="ARBA00004651"/>
    </source>
</evidence>
<feature type="transmembrane region" description="Helical" evidence="7">
    <location>
        <begin position="484"/>
        <end position="507"/>
    </location>
</feature>
<dbReference type="Gene3D" id="3.30.70.100">
    <property type="match status" value="1"/>
</dbReference>
<feature type="transmembrane region" description="Helical" evidence="7">
    <location>
        <begin position="297"/>
        <end position="316"/>
    </location>
</feature>
<proteinExistence type="inferred from homology"/>
<keyword evidence="6 7" id="KW-0472">Membrane</keyword>
<dbReference type="SUPFAM" id="SSF50182">
    <property type="entry name" value="Sm-like ribonucleoproteins"/>
    <property type="match status" value="1"/>
</dbReference>
<dbReference type="PANTHER" id="PTHR30221">
    <property type="entry name" value="SMALL-CONDUCTANCE MECHANOSENSITIVE CHANNEL"/>
    <property type="match status" value="1"/>
</dbReference>
<dbReference type="InterPro" id="IPR023408">
    <property type="entry name" value="MscS_beta-dom_sf"/>
</dbReference>
<dbReference type="InterPro" id="IPR006685">
    <property type="entry name" value="MscS_channel_2nd"/>
</dbReference>
<dbReference type="GO" id="GO:0005886">
    <property type="term" value="C:plasma membrane"/>
    <property type="evidence" value="ECO:0007669"/>
    <property type="project" value="UniProtKB-SubCell"/>
</dbReference>
<evidence type="ECO:0000259" key="9">
    <source>
        <dbReference type="Pfam" id="PF21082"/>
    </source>
</evidence>
<evidence type="ECO:0000313" key="10">
    <source>
        <dbReference type="EMBL" id="AHF25218.1"/>
    </source>
</evidence>
<feature type="transmembrane region" description="Helical" evidence="7">
    <location>
        <begin position="415"/>
        <end position="437"/>
    </location>
</feature>
<dbReference type="SUPFAM" id="SSF82689">
    <property type="entry name" value="Mechanosensitive channel protein MscS (YggB), C-terminal domain"/>
    <property type="match status" value="1"/>
</dbReference>
<feature type="transmembrane region" description="Helical" evidence="7">
    <location>
        <begin position="322"/>
        <end position="345"/>
    </location>
</feature>